<dbReference type="EMBL" id="JAUCMX010000010">
    <property type="protein sequence ID" value="KAK3533979.1"/>
    <property type="molecule type" value="Genomic_DNA"/>
</dbReference>
<reference evidence="2" key="1">
    <citation type="submission" date="2023-06" db="EMBL/GenBank/DDBJ databases">
        <title>Male Hemibagrus guttatus genome.</title>
        <authorList>
            <person name="Bian C."/>
        </authorList>
    </citation>
    <scope>NUCLEOTIDE SEQUENCE</scope>
    <source>
        <strain evidence="2">Male_cb2023</strain>
        <tissue evidence="2">Muscle</tissue>
    </source>
</reference>
<evidence type="ECO:0000313" key="2">
    <source>
        <dbReference type="EMBL" id="KAK3533979.1"/>
    </source>
</evidence>
<name>A0AAE0QW76_9TELE</name>
<accession>A0AAE0QW76</accession>
<gene>
    <name evidence="2" type="ORF">QTP70_034988</name>
</gene>
<protein>
    <recommendedName>
        <fullName evidence="4">Secreted protein</fullName>
    </recommendedName>
</protein>
<proteinExistence type="predicted"/>
<sequence>MMMMRMMMMRMMRMLMMIVFVLERHLQAKKALQRPEKLLVEFQTVNGSLEGLFSWQVSEATPGQTPITGFQFSWVKVSSRCVNKSPDTSLISQTLNLAPAVQSIILNIQSLRFPPEKGFLSQYAWTCIGV</sequence>
<dbReference type="Proteomes" id="UP001274896">
    <property type="component" value="Unassembled WGS sequence"/>
</dbReference>
<feature type="chain" id="PRO_5042104641" description="Secreted protein" evidence="1">
    <location>
        <begin position="29"/>
        <end position="130"/>
    </location>
</feature>
<evidence type="ECO:0000256" key="1">
    <source>
        <dbReference type="SAM" id="SignalP"/>
    </source>
</evidence>
<keyword evidence="1" id="KW-0732">Signal</keyword>
<evidence type="ECO:0008006" key="4">
    <source>
        <dbReference type="Google" id="ProtNLM"/>
    </source>
</evidence>
<keyword evidence="3" id="KW-1185">Reference proteome</keyword>
<dbReference type="AlphaFoldDB" id="A0AAE0QW76"/>
<organism evidence="2 3">
    <name type="scientific">Hemibagrus guttatus</name>
    <dbReference type="NCBI Taxonomy" id="175788"/>
    <lineage>
        <taxon>Eukaryota</taxon>
        <taxon>Metazoa</taxon>
        <taxon>Chordata</taxon>
        <taxon>Craniata</taxon>
        <taxon>Vertebrata</taxon>
        <taxon>Euteleostomi</taxon>
        <taxon>Actinopterygii</taxon>
        <taxon>Neopterygii</taxon>
        <taxon>Teleostei</taxon>
        <taxon>Ostariophysi</taxon>
        <taxon>Siluriformes</taxon>
        <taxon>Bagridae</taxon>
        <taxon>Hemibagrus</taxon>
    </lineage>
</organism>
<evidence type="ECO:0000313" key="3">
    <source>
        <dbReference type="Proteomes" id="UP001274896"/>
    </source>
</evidence>
<comment type="caution">
    <text evidence="2">The sequence shown here is derived from an EMBL/GenBank/DDBJ whole genome shotgun (WGS) entry which is preliminary data.</text>
</comment>
<feature type="signal peptide" evidence="1">
    <location>
        <begin position="1"/>
        <end position="28"/>
    </location>
</feature>